<dbReference type="Gene3D" id="3.40.50.360">
    <property type="match status" value="1"/>
</dbReference>
<sequence>MPSHGNLFFISQVGTSKALASRLHSLLASCGIYLDLADTRSCEPEDLSKEYLVVTIPFTWWDEGKLPENAVFFPPDGSRKSLLTLGIYPRNLCGGDDLLMVVNWKLELVMERVASSNVVEEPVVAGFHLYGHFSMKKSVE</sequence>
<evidence type="ECO:0000313" key="1">
    <source>
        <dbReference type="EMBL" id="KAK4787625.1"/>
    </source>
</evidence>
<dbReference type="AlphaFoldDB" id="A0AAN7R492"/>
<keyword evidence="2" id="KW-1185">Reference proteome</keyword>
<name>A0AAN7R492_TRANT</name>
<dbReference type="SUPFAM" id="SSF52218">
    <property type="entry name" value="Flavoproteins"/>
    <property type="match status" value="1"/>
</dbReference>
<protein>
    <recommendedName>
        <fullName evidence="3">Flavodoxin-like domain-containing protein</fullName>
    </recommendedName>
</protein>
<dbReference type="InterPro" id="IPR029039">
    <property type="entry name" value="Flavoprotein-like_sf"/>
</dbReference>
<evidence type="ECO:0008006" key="3">
    <source>
        <dbReference type="Google" id="ProtNLM"/>
    </source>
</evidence>
<reference evidence="1 2" key="1">
    <citation type="journal article" date="2023" name="Hortic Res">
        <title>Pangenome of water caltrop reveals structural variations and asymmetric subgenome divergence after allopolyploidization.</title>
        <authorList>
            <person name="Zhang X."/>
            <person name="Chen Y."/>
            <person name="Wang L."/>
            <person name="Yuan Y."/>
            <person name="Fang M."/>
            <person name="Shi L."/>
            <person name="Lu R."/>
            <person name="Comes H.P."/>
            <person name="Ma Y."/>
            <person name="Chen Y."/>
            <person name="Huang G."/>
            <person name="Zhou Y."/>
            <person name="Zheng Z."/>
            <person name="Qiu Y."/>
        </authorList>
    </citation>
    <scope>NUCLEOTIDE SEQUENCE [LARGE SCALE GENOMIC DNA]</scope>
    <source>
        <strain evidence="1">F231</strain>
    </source>
</reference>
<accession>A0AAN7R492</accession>
<comment type="caution">
    <text evidence="1">The sequence shown here is derived from an EMBL/GenBank/DDBJ whole genome shotgun (WGS) entry which is preliminary data.</text>
</comment>
<organism evidence="1 2">
    <name type="scientific">Trapa natans</name>
    <name type="common">Water chestnut</name>
    <dbReference type="NCBI Taxonomy" id="22666"/>
    <lineage>
        <taxon>Eukaryota</taxon>
        <taxon>Viridiplantae</taxon>
        <taxon>Streptophyta</taxon>
        <taxon>Embryophyta</taxon>
        <taxon>Tracheophyta</taxon>
        <taxon>Spermatophyta</taxon>
        <taxon>Magnoliopsida</taxon>
        <taxon>eudicotyledons</taxon>
        <taxon>Gunneridae</taxon>
        <taxon>Pentapetalae</taxon>
        <taxon>rosids</taxon>
        <taxon>malvids</taxon>
        <taxon>Myrtales</taxon>
        <taxon>Lythraceae</taxon>
        <taxon>Trapa</taxon>
    </lineage>
</organism>
<dbReference type="EMBL" id="JAXQNO010000012">
    <property type="protein sequence ID" value="KAK4787625.1"/>
    <property type="molecule type" value="Genomic_DNA"/>
</dbReference>
<dbReference type="Proteomes" id="UP001346149">
    <property type="component" value="Unassembled WGS sequence"/>
</dbReference>
<gene>
    <name evidence="1" type="ORF">SAY86_011458</name>
</gene>
<evidence type="ECO:0000313" key="2">
    <source>
        <dbReference type="Proteomes" id="UP001346149"/>
    </source>
</evidence>
<proteinExistence type="predicted"/>